<reference evidence="2" key="1">
    <citation type="journal article" date="2017" name="Science">
        <title>Giant viruses with an expanded complement of translation system components.</title>
        <authorList>
            <person name="Schulz F."/>
            <person name="Yutin N."/>
            <person name="Ivanova N.N."/>
            <person name="Ortega D.R."/>
            <person name="Lee T.K."/>
            <person name="Vierheilig J."/>
            <person name="Daims H."/>
            <person name="Horn M."/>
            <person name="Wagner M."/>
            <person name="Jensen G.J."/>
            <person name="Kyrpides N.C."/>
            <person name="Koonin E.V."/>
            <person name="Woyke T."/>
        </authorList>
    </citation>
    <scope>NUCLEOTIDE SEQUENCE</scope>
    <source>
        <strain evidence="2">CTV1</strain>
    </source>
</reference>
<proteinExistence type="predicted"/>
<dbReference type="EMBL" id="KY684084">
    <property type="protein sequence ID" value="ARF09176.1"/>
    <property type="molecule type" value="Genomic_DNA"/>
</dbReference>
<gene>
    <name evidence="2" type="ORF">Catovirus_2_125</name>
</gene>
<evidence type="ECO:0000313" key="2">
    <source>
        <dbReference type="EMBL" id="ARF09176.1"/>
    </source>
</evidence>
<dbReference type="GO" id="GO:0004527">
    <property type="term" value="F:exonuclease activity"/>
    <property type="evidence" value="ECO:0007669"/>
    <property type="project" value="UniProtKB-KW"/>
</dbReference>
<organism evidence="2">
    <name type="scientific">Catovirus CTV1</name>
    <dbReference type="NCBI Taxonomy" id="1977631"/>
    <lineage>
        <taxon>Viruses</taxon>
        <taxon>Varidnaviria</taxon>
        <taxon>Bamfordvirae</taxon>
        <taxon>Nucleocytoviricota</taxon>
        <taxon>Megaviricetes</taxon>
        <taxon>Imitervirales</taxon>
        <taxon>Mimiviridae</taxon>
        <taxon>Klosneuvirinae</taxon>
        <taxon>Catovirus</taxon>
    </lineage>
</organism>
<feature type="region of interest" description="Disordered" evidence="1">
    <location>
        <begin position="1"/>
        <end position="43"/>
    </location>
</feature>
<protein>
    <submittedName>
        <fullName evidence="2">DnaQ-like or DEDD 3'-5' exonuclease</fullName>
    </submittedName>
</protein>
<feature type="compositionally biased region" description="Basic and acidic residues" evidence="1">
    <location>
        <begin position="14"/>
        <end position="27"/>
    </location>
</feature>
<accession>A0A1V0SBU6</accession>
<name>A0A1V0SBU6_9VIRU</name>
<keyword evidence="2" id="KW-0540">Nuclease</keyword>
<dbReference type="InterPro" id="IPR012337">
    <property type="entry name" value="RNaseH-like_sf"/>
</dbReference>
<sequence>METSRYNLRPRGKKLVDTERKRDLSDKKRSRPNTVSQSKRKRREHKIVNLEKWQLLNKQEERSDKECWVSATSVSNYLLNDPIIDWLEIYYDKEKKTRKSSVENDNTRDEHNILFKMGNKFENEVVRELRNKFGKLMKRVCNNIGDMRNKDKEDETLKYMKQGIPIIEQAMLVNHINKTFGVCDLLIRSDYLNKIFNKKVLKDDKVKLKAGNLSGNYHYVVVDVKWSHIPLTANGINILNKDRYMAYKGQIAIYNLALGILQHYVPDEAYILGKGSSTNKKIDNIESYNCFDSIGVVDYENFDDSYIESTGDAVSWVRDVRINGSTWSYMNPHRDEMRVNMNVSNTKWDAVKNEIATKTKELTLVWMVGLKNRKHCHLNGIESWDDPNCNSKSLNINGKKISPIVDKLLEVNRSNNATVYPKKIMINTDNWQQEHELDFVIDFETLNECLVDTNIDVYNSKKKTNIVYLIGVGYKNNNVFEYKHFMMNEFNEIEEKRILTEFKDFIEDKVNIYMEKHNITKRDSIKPKLFHWAIAENNFLNMANSRHDNFLSDWLNVISLVDFYKIFKEEPIVIKNMYNFKLKEVASAMLKGNLIKAQWKELKDGDMIMKESSRYYREKNKNSKERNKQMYDDILNYNETDCKVLWEIIEYLRKNHC</sequence>
<evidence type="ECO:0000256" key="1">
    <source>
        <dbReference type="SAM" id="MobiDB-lite"/>
    </source>
</evidence>
<keyword evidence="2" id="KW-0378">Hydrolase</keyword>
<dbReference type="SUPFAM" id="SSF53098">
    <property type="entry name" value="Ribonuclease H-like"/>
    <property type="match status" value="1"/>
</dbReference>
<keyword evidence="2" id="KW-0269">Exonuclease</keyword>